<reference evidence="2" key="1">
    <citation type="journal article" date="2024" name="Proc. Natl. Acad. Sci. U.S.A.">
        <title>Extraordinary preservation of gene collinearity over three hundred million years revealed in homosporous lycophytes.</title>
        <authorList>
            <person name="Li C."/>
            <person name="Wickell D."/>
            <person name="Kuo L.Y."/>
            <person name="Chen X."/>
            <person name="Nie B."/>
            <person name="Liao X."/>
            <person name="Peng D."/>
            <person name="Ji J."/>
            <person name="Jenkins J."/>
            <person name="Williams M."/>
            <person name="Shu S."/>
            <person name="Plott C."/>
            <person name="Barry K."/>
            <person name="Rajasekar S."/>
            <person name="Grimwood J."/>
            <person name="Han X."/>
            <person name="Sun S."/>
            <person name="Hou Z."/>
            <person name="He W."/>
            <person name="Dai G."/>
            <person name="Sun C."/>
            <person name="Schmutz J."/>
            <person name="Leebens-Mack J.H."/>
            <person name="Li F.W."/>
            <person name="Wang L."/>
        </authorList>
    </citation>
    <scope>NUCLEOTIDE SEQUENCE [LARGE SCALE GENOMIC DNA]</scope>
    <source>
        <strain evidence="2">cv. PW_Plant_1</strain>
    </source>
</reference>
<evidence type="ECO:0000313" key="2">
    <source>
        <dbReference type="Proteomes" id="UP001162992"/>
    </source>
</evidence>
<dbReference type="Proteomes" id="UP001162992">
    <property type="component" value="Chromosome 17"/>
</dbReference>
<accession>A0ACC2B5G7</accession>
<organism evidence="1 2">
    <name type="scientific">Diphasiastrum complanatum</name>
    <name type="common">Issler's clubmoss</name>
    <name type="synonym">Lycopodium complanatum</name>
    <dbReference type="NCBI Taxonomy" id="34168"/>
    <lineage>
        <taxon>Eukaryota</taxon>
        <taxon>Viridiplantae</taxon>
        <taxon>Streptophyta</taxon>
        <taxon>Embryophyta</taxon>
        <taxon>Tracheophyta</taxon>
        <taxon>Lycopodiopsida</taxon>
        <taxon>Lycopodiales</taxon>
        <taxon>Lycopodiaceae</taxon>
        <taxon>Lycopodioideae</taxon>
        <taxon>Diphasiastrum</taxon>
    </lineage>
</organism>
<proteinExistence type="predicted"/>
<sequence length="122" mass="14060">MHVNPKKVVRANFFRGLRFSIAWWAYTFPMAAASIATIHYSEKVPCLITQGLATALSFLSAAMVFTIFLSTCRTCILADFFPNDVAIAITRKRRKLKPDLIRKYQRYQRIQKRNKTNVAELT</sequence>
<name>A0ACC2B5G7_DIPCM</name>
<gene>
    <name evidence="1" type="ORF">O6H91_17G029700</name>
</gene>
<protein>
    <submittedName>
        <fullName evidence="1">Uncharacterized protein</fullName>
    </submittedName>
</protein>
<comment type="caution">
    <text evidence="1">The sequence shown here is derived from an EMBL/GenBank/DDBJ whole genome shotgun (WGS) entry which is preliminary data.</text>
</comment>
<evidence type="ECO:0000313" key="1">
    <source>
        <dbReference type="EMBL" id="KAJ7524962.1"/>
    </source>
</evidence>
<keyword evidence="2" id="KW-1185">Reference proteome</keyword>
<dbReference type="EMBL" id="CM055108">
    <property type="protein sequence ID" value="KAJ7524962.1"/>
    <property type="molecule type" value="Genomic_DNA"/>
</dbReference>